<keyword evidence="2" id="KW-1185">Reference proteome</keyword>
<accession>A0A1L7N0P5</accession>
<dbReference type="GeneID" id="40074462"/>
<dbReference type="OrthoDB" id="6719at10239"/>
<reference evidence="1 2" key="1">
    <citation type="submission" date="2016-12" db="EMBL/GenBank/DDBJ databases">
        <title>Characterization of two jumbo phages RP12 and RP31 infecting the phytopathogen Ralstonia solanacearum.</title>
        <authorList>
            <person name="Kawasaki T."/>
            <person name="Yoshikawa G."/>
            <person name="Ogata H."/>
            <person name="Yamada T."/>
        </authorList>
    </citation>
    <scope>NUCLEOTIDE SEQUENCE [LARGE SCALE GENOMIC DNA]</scope>
    <source>
        <strain evidence="1 2">RP12</strain>
    </source>
</reference>
<evidence type="ECO:0000313" key="1">
    <source>
        <dbReference type="EMBL" id="BAW19041.1"/>
    </source>
</evidence>
<name>A0A1L7N0P5_9CAUD</name>
<sequence length="312" mass="34067">MYSYGIVAANKLLSSKEIQVTPMEQLPMTNGELTDNLTSTNNKGTDADGASFETTVHQSATLTARWLPFSSNRKTAPDVRRGEKVCIWKFADADKYYWSECEYEEKFRKLETVIFGFSGTQDENATPGEDNTYFLEISTHTKQVRFHTSQADGEPYGYDISINTKDGLLQFLDTIENVFHWDSGAKRMLLKNADGTFINLDGKDLLINVEGDFTTNVKGKYNLIVEGEYATKAAKATFVTPQLITTEIFQSGSNAIVGGSLAIAQGMTTGAADGSGGDIVLNGKIRATGDAVFEGDVTAPVFHGHLDGTDND</sequence>
<evidence type="ECO:0000313" key="2">
    <source>
        <dbReference type="Proteomes" id="UP000222831"/>
    </source>
</evidence>
<dbReference type="EMBL" id="AP017924">
    <property type="protein sequence ID" value="BAW19041.1"/>
    <property type="molecule type" value="Genomic_DNA"/>
</dbReference>
<proteinExistence type="predicted"/>
<organism evidence="1 2">
    <name type="scientific">Ralstonia phage RP12</name>
    <dbReference type="NCBI Taxonomy" id="1923889"/>
    <lineage>
        <taxon>Viruses</taxon>
        <taxon>Duplodnaviria</taxon>
        <taxon>Heunggongvirae</taxon>
        <taxon>Uroviricota</taxon>
        <taxon>Caudoviricetes</taxon>
        <taxon>Chimalliviridae</taxon>
        <taxon>Ripduovirus</taxon>
        <taxon>Ripduovirus RP12</taxon>
    </lineage>
</organism>
<dbReference type="Proteomes" id="UP000222831">
    <property type="component" value="Segment"/>
</dbReference>
<protein>
    <submittedName>
        <fullName evidence="1">Uncharacterized protein</fullName>
    </submittedName>
</protein>
<dbReference type="RefSeq" id="YP_009598760.1">
    <property type="nucleotide sequence ID" value="NC_041911.1"/>
</dbReference>
<dbReference type="KEGG" id="vg:40074462"/>